<dbReference type="RefSeq" id="WP_052557327.1">
    <property type="nucleotide sequence ID" value="NZ_JMCC02000123.1"/>
</dbReference>
<dbReference type="Gene3D" id="3.40.50.150">
    <property type="entry name" value="Vaccinia Virus protein VP39"/>
    <property type="match status" value="1"/>
</dbReference>
<dbReference type="SUPFAM" id="SSF53335">
    <property type="entry name" value="S-adenosyl-L-methionine-dependent methyltransferases"/>
    <property type="match status" value="1"/>
</dbReference>
<evidence type="ECO:0000313" key="1">
    <source>
        <dbReference type="EMBL" id="KIG12607.1"/>
    </source>
</evidence>
<dbReference type="Pfam" id="PF06080">
    <property type="entry name" value="DUF938"/>
    <property type="match status" value="1"/>
</dbReference>
<dbReference type="EMBL" id="JMCC02000123">
    <property type="protein sequence ID" value="KIG12607.1"/>
    <property type="molecule type" value="Genomic_DNA"/>
</dbReference>
<dbReference type="PANTHER" id="PTHR20974:SF0">
    <property type="entry name" value="UPF0585 PROTEIN CG18661"/>
    <property type="match status" value="1"/>
</dbReference>
<dbReference type="Proteomes" id="UP000031599">
    <property type="component" value="Unassembled WGS sequence"/>
</dbReference>
<sequence length="204" mass="22358">MSTDPRLDYPATQRNREVILEVLREVLPEQGTVLELASGSGQHVAFFASALPQLRWQPSDHDASVFASIAAWTDDLGNVAAPVRIDAASPTWPLNPGWACDAVICANMIHISPWAACLGLLDGVSQCLREAGPLCLYGPFMRGGVHTAPSNEGFDKSLRARDPRWGVRDLDEVARAATRRGLVLDRVFEMPANNLSVVFRRVKR</sequence>
<evidence type="ECO:0008006" key="3">
    <source>
        <dbReference type="Google" id="ProtNLM"/>
    </source>
</evidence>
<dbReference type="PANTHER" id="PTHR20974">
    <property type="entry name" value="UPF0585 PROTEIN CG18661"/>
    <property type="match status" value="1"/>
</dbReference>
<reference evidence="1 2" key="1">
    <citation type="submission" date="2014-12" db="EMBL/GenBank/DDBJ databases">
        <title>Genome assembly of Enhygromyxa salina DSM 15201.</title>
        <authorList>
            <person name="Sharma G."/>
            <person name="Subramanian S."/>
        </authorList>
    </citation>
    <scope>NUCLEOTIDE SEQUENCE [LARGE SCALE GENOMIC DNA]</scope>
    <source>
        <strain evidence="1 2">DSM 15201</strain>
    </source>
</reference>
<comment type="caution">
    <text evidence="1">The sequence shown here is derived from an EMBL/GenBank/DDBJ whole genome shotgun (WGS) entry which is preliminary data.</text>
</comment>
<proteinExistence type="predicted"/>
<organism evidence="1 2">
    <name type="scientific">Enhygromyxa salina</name>
    <dbReference type="NCBI Taxonomy" id="215803"/>
    <lineage>
        <taxon>Bacteria</taxon>
        <taxon>Pseudomonadati</taxon>
        <taxon>Myxococcota</taxon>
        <taxon>Polyangia</taxon>
        <taxon>Nannocystales</taxon>
        <taxon>Nannocystaceae</taxon>
        <taxon>Enhygromyxa</taxon>
    </lineage>
</organism>
<evidence type="ECO:0000313" key="2">
    <source>
        <dbReference type="Proteomes" id="UP000031599"/>
    </source>
</evidence>
<dbReference type="InterPro" id="IPR029063">
    <property type="entry name" value="SAM-dependent_MTases_sf"/>
</dbReference>
<name>A0A0C2CXQ6_9BACT</name>
<protein>
    <recommendedName>
        <fullName evidence="3">SAM-dependent methyltransferase</fullName>
    </recommendedName>
</protein>
<dbReference type="InterPro" id="IPR010342">
    <property type="entry name" value="DUF938"/>
</dbReference>
<accession>A0A0C2CXQ6</accession>
<gene>
    <name evidence="1" type="ORF">DB30_01172</name>
</gene>
<dbReference type="AlphaFoldDB" id="A0A0C2CXQ6"/>